<protein>
    <submittedName>
        <fullName evidence="2">Uncharacterized protein</fullName>
    </submittedName>
</protein>
<comment type="caution">
    <text evidence="2">The sequence shown here is derived from an EMBL/GenBank/DDBJ whole genome shotgun (WGS) entry which is preliminary data.</text>
</comment>
<evidence type="ECO:0000313" key="3">
    <source>
        <dbReference type="Proteomes" id="UP000238479"/>
    </source>
</evidence>
<name>A0A2P6RR78_ROSCH</name>
<feature type="compositionally biased region" description="Acidic residues" evidence="1">
    <location>
        <begin position="176"/>
        <end position="203"/>
    </location>
</feature>
<sequence>MIKSSLKPKLVLTYSPGQLPTANLPTNPSLPVLPELDWRITGSHTPVLSLCLSAPFFSLFSLIFSPSCFSLCLFDHDPTVRNERSLRRCFLEVSDPQTRRSHFLVSGCRKMEINYGSVGVNGASLTRAVEALAALLLSALLRTQLLALDPLAFLPNNGAGIKEDPHTTSQAKPADAEGDDEDDDGDGGLEEGEEDLSSEEGEEYGNKPNNNKSNSKKAPEGGAGGGAEENGEEEEGDEEDGDDQEDDNEDDNDEEDDDDDDDDDNDDGGEEDEEGADEENEEEEEDEDEEALQPPKKRKK</sequence>
<gene>
    <name evidence="2" type="ORF">RchiOBHm_Chr2g0115901</name>
</gene>
<evidence type="ECO:0000256" key="1">
    <source>
        <dbReference type="SAM" id="MobiDB-lite"/>
    </source>
</evidence>
<feature type="compositionally biased region" description="Acidic residues" evidence="1">
    <location>
        <begin position="229"/>
        <end position="291"/>
    </location>
</feature>
<proteinExistence type="predicted"/>
<accession>A0A2P6RR78</accession>
<organism evidence="2 3">
    <name type="scientific">Rosa chinensis</name>
    <name type="common">China rose</name>
    <dbReference type="NCBI Taxonomy" id="74649"/>
    <lineage>
        <taxon>Eukaryota</taxon>
        <taxon>Viridiplantae</taxon>
        <taxon>Streptophyta</taxon>
        <taxon>Embryophyta</taxon>
        <taxon>Tracheophyta</taxon>
        <taxon>Spermatophyta</taxon>
        <taxon>Magnoliopsida</taxon>
        <taxon>eudicotyledons</taxon>
        <taxon>Gunneridae</taxon>
        <taxon>Pentapetalae</taxon>
        <taxon>rosids</taxon>
        <taxon>fabids</taxon>
        <taxon>Rosales</taxon>
        <taxon>Rosaceae</taxon>
        <taxon>Rosoideae</taxon>
        <taxon>Rosoideae incertae sedis</taxon>
        <taxon>Rosa</taxon>
    </lineage>
</organism>
<dbReference type="Proteomes" id="UP000238479">
    <property type="component" value="Chromosome 2"/>
</dbReference>
<evidence type="ECO:0000313" key="2">
    <source>
        <dbReference type="EMBL" id="PRQ48901.1"/>
    </source>
</evidence>
<dbReference type="Gramene" id="PRQ48901">
    <property type="protein sequence ID" value="PRQ48901"/>
    <property type="gene ID" value="RchiOBHm_Chr2g0115901"/>
</dbReference>
<dbReference type="PANTHER" id="PTHR35711">
    <property type="entry name" value="EXPRESSED PROTEIN"/>
    <property type="match status" value="1"/>
</dbReference>
<reference evidence="2 3" key="1">
    <citation type="journal article" date="2018" name="Nat. Genet.">
        <title>The Rosa genome provides new insights in the design of modern roses.</title>
        <authorList>
            <person name="Bendahmane M."/>
        </authorList>
    </citation>
    <scope>NUCLEOTIDE SEQUENCE [LARGE SCALE GENOMIC DNA]</scope>
    <source>
        <strain evidence="3">cv. Old Blush</strain>
    </source>
</reference>
<feature type="region of interest" description="Disordered" evidence="1">
    <location>
        <begin position="159"/>
        <end position="300"/>
    </location>
</feature>
<dbReference type="AlphaFoldDB" id="A0A2P6RR78"/>
<keyword evidence="3" id="KW-1185">Reference proteome</keyword>
<dbReference type="EMBL" id="PDCK01000040">
    <property type="protein sequence ID" value="PRQ48901.1"/>
    <property type="molecule type" value="Genomic_DNA"/>
</dbReference>
<dbReference type="PANTHER" id="PTHR35711:SF1">
    <property type="entry name" value="ECTODERMAL, ISOFORM F"/>
    <property type="match status" value="1"/>
</dbReference>
<dbReference type="OMA" id="DWRITGS"/>